<dbReference type="OrthoDB" id="6620016at2759"/>
<name>I7I9K8_BABMR</name>
<dbReference type="EMBL" id="LN871599">
    <property type="protein sequence ID" value="CCF75214.1"/>
    <property type="molecule type" value="Genomic_DNA"/>
</dbReference>
<gene>
    <name evidence="3" type="ORF">BmR1_04g05080</name>
</gene>
<dbReference type="AlphaFoldDB" id="I7I9K8"/>
<reference evidence="3 4" key="1">
    <citation type="journal article" date="2012" name="Nucleic Acids Res.">
        <title>Sequencing of the smallest Apicomplexan genome from the human pathogen Babesia microti.</title>
        <authorList>
            <person name="Cornillot E."/>
            <person name="Hadj-Kaddour K."/>
            <person name="Dassouli A."/>
            <person name="Noel B."/>
            <person name="Ranwez V."/>
            <person name="Vacherie B."/>
            <person name="Augagneur Y."/>
            <person name="Bres V."/>
            <person name="Duclos A."/>
            <person name="Randazzo S."/>
            <person name="Carcy B."/>
            <person name="Debierre-Grockiego F."/>
            <person name="Delbecq S."/>
            <person name="Moubri-Menage K."/>
            <person name="Shams-Eldin H."/>
            <person name="Usmani-Brown S."/>
            <person name="Bringaud F."/>
            <person name="Wincker P."/>
            <person name="Vivares C.P."/>
            <person name="Schwarz R.T."/>
            <person name="Schetters T.P."/>
            <person name="Krause P.J."/>
            <person name="Gorenflot A."/>
            <person name="Berry V."/>
            <person name="Barbe V."/>
            <person name="Ben Mamoun C."/>
        </authorList>
    </citation>
    <scope>NUCLEOTIDE SEQUENCE [LARGE SCALE GENOMIC DNA]</scope>
    <source>
        <strain evidence="3 4">RI</strain>
    </source>
</reference>
<feature type="compositionally biased region" description="Basic residues" evidence="2">
    <location>
        <begin position="864"/>
        <end position="878"/>
    </location>
</feature>
<feature type="coiled-coil region" evidence="1">
    <location>
        <begin position="233"/>
        <end position="818"/>
    </location>
</feature>
<evidence type="ECO:0000256" key="2">
    <source>
        <dbReference type="SAM" id="MobiDB-lite"/>
    </source>
</evidence>
<dbReference type="RefSeq" id="XP_012649622.1">
    <property type="nucleotide sequence ID" value="XM_012794168.1"/>
</dbReference>
<evidence type="ECO:0000313" key="3">
    <source>
        <dbReference type="EMBL" id="CCF75214.1"/>
    </source>
</evidence>
<reference evidence="3 4" key="2">
    <citation type="journal article" date="2013" name="PLoS ONE">
        <title>Whole genome mapping and re-organization of the nuclear and mitochondrial genomes of Babesia microti isolates.</title>
        <authorList>
            <person name="Cornillot E."/>
            <person name="Dassouli A."/>
            <person name="Garg A."/>
            <person name="Pachikara N."/>
            <person name="Randazzo S."/>
            <person name="Depoix D."/>
            <person name="Carcy B."/>
            <person name="Delbecq S."/>
            <person name="Frutos R."/>
            <person name="Silva J.C."/>
            <person name="Sutton R."/>
            <person name="Krause P.J."/>
            <person name="Mamoun C.B."/>
        </authorList>
    </citation>
    <scope>NUCLEOTIDE SEQUENCE [LARGE SCALE GENOMIC DNA]</scope>
    <source>
        <strain evidence="3 4">RI</strain>
    </source>
</reference>
<dbReference type="PANTHER" id="PTHR45615:SF72">
    <property type="entry name" value="CHROMOSOME UNDETERMINED SCAFFOLD_67, WHOLE GENOME SHOTGUN SEQUENCE"/>
    <property type="match status" value="1"/>
</dbReference>
<dbReference type="KEGG" id="bmic:BmR1_04g05080"/>
<sequence length="966" mass="112589">MEDQNTTNESISNLHMENYFPKDIFSNLDNQKNLKTYHSKTFEKYFESAAKDNVERCRTSAVKEWLNRNLPSEYNERHKPTLKLNLSPNHLNSTYNKQISDYTRNAYNRIEQLKKLQEAYSLLRQKLQEKRRASCHKEVSEAEASVLNTQRLIISLKREDKDKIATELLIQNAEELGIPSKDLETLNGYTFNEALKTIIDIISNMINNKFMTNLKDRCESARRKAGSEYRDEMERIKVDLDMYKTKSEKLESTISTLNSYADSSKQNAEKVMELQHSLEDSNRQINQLKDSLYNMAKVNEELEKNEVKLEESLVELERYKLESQKLESVIKDLELLNQQKHDNEELIKMLHDELDQCKSKSLQLNKKIEDLENSNKENLIPLNNELAQAYQKLSELEHSYEQIEHQKNEADKKLESSIDEIEKQKQHSEELEQSITKLKQTIEEMEKETTDQVNDLQTCLIDANCKIESLEGTISQLKQLNLELEGGEHRIQELQSKLTESNSTIEKLEKTITELENVSSKYIDYDEKMDNLQKQLKEYTEKITVLENNASEFNYKDQAETLKTELDKSQLKIMELETMIKENSEKTERVPSPRKDNEEVDRLTSEILQLKNQVDILQNEKTDLEQKLSQQSPRKDNEEVDRLTSEILQLKNQVDILQNEKTDLEQKLSQQSPRKDNEEVDRLTSEILQLKNQVDILQNEKTDLEQKLSQQSPRKDNEEVDRLTSEILQLKNQVDILQNEKTDLEQKLSQQSPRKDNEEVDRLTSEILQLKNQVDILQNEKTDLEQKLSQISAVIEENRQYKEKIELLERKLNEINKEKPKDSFTNVEVINAAFEDVRSLPINSSNASDWTAMPSELELEEHKLYKKKSSRKGKKKSSREKETSRSDISSRSTSRHSKKDKPTIVDNNSTDVEASDSNEQMISDPVESITDQLNLVKQSTIQLTELGYDSISNVGSYLSDYIFGGN</sequence>
<keyword evidence="4" id="KW-1185">Reference proteome</keyword>
<dbReference type="GeneID" id="24425660"/>
<organism evidence="3 4">
    <name type="scientific">Babesia microti (strain RI)</name>
    <dbReference type="NCBI Taxonomy" id="1133968"/>
    <lineage>
        <taxon>Eukaryota</taxon>
        <taxon>Sar</taxon>
        <taxon>Alveolata</taxon>
        <taxon>Apicomplexa</taxon>
        <taxon>Aconoidasida</taxon>
        <taxon>Piroplasmida</taxon>
        <taxon>Babesiidae</taxon>
        <taxon>Babesia</taxon>
    </lineage>
</organism>
<reference evidence="3 4" key="3">
    <citation type="journal article" date="2016" name="Sci. Rep.">
        <title>Genome-wide diversity and gene expression profiling of Babesia microti isolates identify polymorphic genes that mediate host-pathogen interactions.</title>
        <authorList>
            <person name="Silva J.C."/>
            <person name="Cornillot E."/>
            <person name="McCracken C."/>
            <person name="Usmani-Brown S."/>
            <person name="Dwivedi A."/>
            <person name="Ifeonu O.O."/>
            <person name="Crabtree J."/>
            <person name="Gotia H.T."/>
            <person name="Virji A.Z."/>
            <person name="Reynes C."/>
            <person name="Colinge J."/>
            <person name="Kumar V."/>
            <person name="Lawres L."/>
            <person name="Pazzi J.E."/>
            <person name="Pablo J.V."/>
            <person name="Hung C."/>
            <person name="Brancato J."/>
            <person name="Kumari P."/>
            <person name="Orvis J."/>
            <person name="Tretina K."/>
            <person name="Chibucos M."/>
            <person name="Ott S."/>
            <person name="Sadzewicz L."/>
            <person name="Sengamalay N."/>
            <person name="Shetty A.C."/>
            <person name="Su Q."/>
            <person name="Tallon L."/>
            <person name="Fraser C.M."/>
            <person name="Frutos R."/>
            <person name="Molina D.M."/>
            <person name="Krause P.J."/>
            <person name="Ben Mamoun C."/>
        </authorList>
    </citation>
    <scope>NUCLEOTIDE SEQUENCE [LARGE SCALE GENOMIC DNA]</scope>
    <source>
        <strain evidence="3 4">RI</strain>
    </source>
</reference>
<dbReference type="PANTHER" id="PTHR45615">
    <property type="entry name" value="MYOSIN HEAVY CHAIN, NON-MUSCLE"/>
    <property type="match status" value="1"/>
</dbReference>
<evidence type="ECO:0000256" key="1">
    <source>
        <dbReference type="SAM" id="Coils"/>
    </source>
</evidence>
<keyword evidence="1" id="KW-0175">Coiled coil</keyword>
<dbReference type="Proteomes" id="UP000002899">
    <property type="component" value="Chromosome IV"/>
</dbReference>
<protein>
    <submittedName>
        <fullName evidence="3">Uncharacterized protein</fullName>
    </submittedName>
</protein>
<proteinExistence type="predicted"/>
<feature type="region of interest" description="Disordered" evidence="2">
    <location>
        <begin position="863"/>
        <end position="920"/>
    </location>
</feature>
<accession>I7I9K8</accession>
<dbReference type="VEuPathDB" id="PiroplasmaDB:BmR1_04g05080"/>
<evidence type="ECO:0000313" key="4">
    <source>
        <dbReference type="Proteomes" id="UP000002899"/>
    </source>
</evidence>
<feature type="compositionally biased region" description="Polar residues" evidence="2">
    <location>
        <begin position="905"/>
        <end position="920"/>
    </location>
</feature>